<dbReference type="Pfam" id="PF00069">
    <property type="entry name" value="Pkinase"/>
    <property type="match status" value="1"/>
</dbReference>
<reference evidence="3" key="1">
    <citation type="submission" date="2014-02" db="EMBL/GenBank/DDBJ databases">
        <authorList>
            <person name="Genoscope - CEA"/>
        </authorList>
    </citation>
    <scope>NUCLEOTIDE SEQUENCE</scope>
    <source>
        <strain evidence="3">LS3</strain>
    </source>
</reference>
<dbReference type="SUPFAM" id="SSF56112">
    <property type="entry name" value="Protein kinase-like (PK-like)"/>
    <property type="match status" value="1"/>
</dbReference>
<name>A0A060T8V1_BLAAD</name>
<dbReference type="GO" id="GO:0005737">
    <property type="term" value="C:cytoplasm"/>
    <property type="evidence" value="ECO:0007669"/>
    <property type="project" value="TreeGrafter"/>
</dbReference>
<proteinExistence type="predicted"/>
<evidence type="ECO:0000259" key="2">
    <source>
        <dbReference type="PROSITE" id="PS50011"/>
    </source>
</evidence>
<dbReference type="InterPro" id="IPR045269">
    <property type="entry name" value="Atg1-like"/>
</dbReference>
<dbReference type="InterPro" id="IPR008271">
    <property type="entry name" value="Ser/Thr_kinase_AS"/>
</dbReference>
<dbReference type="GO" id="GO:0004674">
    <property type="term" value="F:protein serine/threonine kinase activity"/>
    <property type="evidence" value="ECO:0007669"/>
    <property type="project" value="InterPro"/>
</dbReference>
<reference evidence="3" key="2">
    <citation type="submission" date="2014-06" db="EMBL/GenBank/DDBJ databases">
        <title>The complete genome of Blastobotrys (Arxula) adeninivorans LS3 - a yeast of biotechnological interest.</title>
        <authorList>
            <person name="Kunze G."/>
            <person name="Gaillardin C."/>
            <person name="Czernicka M."/>
            <person name="Durrens P."/>
            <person name="Martin T."/>
            <person name="Boer E."/>
            <person name="Gabaldon T."/>
            <person name="Cruz J."/>
            <person name="Talla E."/>
            <person name="Marck C."/>
            <person name="Goffeau A."/>
            <person name="Barbe V."/>
            <person name="Baret P."/>
            <person name="Baronian K."/>
            <person name="Beier S."/>
            <person name="Bleykasten C."/>
            <person name="Bode R."/>
            <person name="Casaregola S."/>
            <person name="Despons L."/>
            <person name="Fairhead C."/>
            <person name="Giersberg M."/>
            <person name="Gierski P."/>
            <person name="Hahnel U."/>
            <person name="Hartmann A."/>
            <person name="Jankowska D."/>
            <person name="Jubin C."/>
            <person name="Jung P."/>
            <person name="Lafontaine I."/>
            <person name="Leh-Louis V."/>
            <person name="Lemaire M."/>
            <person name="Marcet-Houben M."/>
            <person name="Mascher M."/>
            <person name="Morel G."/>
            <person name="Richard G.-F."/>
            <person name="Riechen J."/>
            <person name="Sacerdot C."/>
            <person name="Sarkar A."/>
            <person name="Savel G."/>
            <person name="Schacherer J."/>
            <person name="Sherman D."/>
            <person name="Straub M.-L."/>
            <person name="Stein N."/>
            <person name="Thierry A."/>
            <person name="Trautwein-Schult A."/>
            <person name="Westhof E."/>
            <person name="Worch S."/>
            <person name="Dujon B."/>
            <person name="Souciet J.-L."/>
            <person name="Wincker P."/>
            <person name="Scholz U."/>
            <person name="Neuveglise N."/>
        </authorList>
    </citation>
    <scope>NUCLEOTIDE SEQUENCE</scope>
    <source>
        <strain evidence="3">LS3</strain>
    </source>
</reference>
<protein>
    <submittedName>
        <fullName evidence="3">ARAD1D10472p</fullName>
    </submittedName>
</protein>
<dbReference type="Gene3D" id="1.10.510.10">
    <property type="entry name" value="Transferase(Phosphotransferase) domain 1"/>
    <property type="match status" value="1"/>
</dbReference>
<dbReference type="PROSITE" id="PS00108">
    <property type="entry name" value="PROTEIN_KINASE_ST"/>
    <property type="match status" value="1"/>
</dbReference>
<feature type="compositionally biased region" description="Polar residues" evidence="1">
    <location>
        <begin position="333"/>
        <end position="342"/>
    </location>
</feature>
<dbReference type="PROSITE" id="PS50011">
    <property type="entry name" value="PROTEIN_KINASE_DOM"/>
    <property type="match status" value="1"/>
</dbReference>
<dbReference type="EMBL" id="HG937694">
    <property type="protein sequence ID" value="CDP37393.1"/>
    <property type="molecule type" value="Genomic_DNA"/>
</dbReference>
<feature type="region of interest" description="Disordered" evidence="1">
    <location>
        <begin position="420"/>
        <end position="466"/>
    </location>
</feature>
<dbReference type="AlphaFoldDB" id="A0A060T8V1"/>
<organism evidence="3">
    <name type="scientific">Blastobotrys adeninivorans</name>
    <name type="common">Yeast</name>
    <name type="synonym">Arxula adeninivorans</name>
    <dbReference type="NCBI Taxonomy" id="409370"/>
    <lineage>
        <taxon>Eukaryota</taxon>
        <taxon>Fungi</taxon>
        <taxon>Dikarya</taxon>
        <taxon>Ascomycota</taxon>
        <taxon>Saccharomycotina</taxon>
        <taxon>Dipodascomycetes</taxon>
        <taxon>Dipodascales</taxon>
        <taxon>Trichomonascaceae</taxon>
        <taxon>Blastobotrys</taxon>
    </lineage>
</organism>
<dbReference type="GO" id="GO:0005524">
    <property type="term" value="F:ATP binding"/>
    <property type="evidence" value="ECO:0007669"/>
    <property type="project" value="InterPro"/>
</dbReference>
<feature type="region of interest" description="Disordered" evidence="1">
    <location>
        <begin position="333"/>
        <end position="393"/>
    </location>
</feature>
<evidence type="ECO:0000313" key="3">
    <source>
        <dbReference type="EMBL" id="CDP37393.1"/>
    </source>
</evidence>
<dbReference type="PANTHER" id="PTHR24348">
    <property type="entry name" value="SERINE/THREONINE-PROTEIN KINASE UNC-51-RELATED"/>
    <property type="match status" value="1"/>
</dbReference>
<sequence length="523" mass="58826">MCIRCDRYEHVADLNKGSFGVVTLAKDHENDCHLVALKRISRVEQQESVDARQEIVIHKTLGKNSGKHVAKLMDHYECADDGTIVLALEYYPFGDLYEAIRAERGPRETGTVREFMQQLIEAVQFCHSRGVYHRDIKPENILLGSDGSVKLADWGLATTSKICTDFGVGSDRYMAPELFDEENVDDYDAEKVDVWSVGICLLNVLFCRNPFTRACQKDKLFLDFCSSRESLFDIFPTMTSDTFAVLRHSLTIDPDNRSLEKMKAELANVEAWTTDEYELEAEVDGVEPVFADGDALPEVITTCNRQPLRTPTLQSSHQLANSPAVSRGWMRTMQFTPPTNHPYSLKSRLSKETKHPRSRLNLERVREDGEGERLSEESSCSDHSDQASLGDGDIDDVFLMENEDDADRTSDLNAQFPRLTVTKRVESSPSTDEEGSIDSIPSLTQSTGSIKSGSAVTTPGLSTSMNIPIINRSSHLDRNPFKFGKSWSDLDDIDDDTLFDHEFYDNILSNVRRPRQPVSSSVR</sequence>
<dbReference type="SMART" id="SM00220">
    <property type="entry name" value="S_TKc"/>
    <property type="match status" value="1"/>
</dbReference>
<evidence type="ECO:0000256" key="1">
    <source>
        <dbReference type="SAM" id="MobiDB-lite"/>
    </source>
</evidence>
<feature type="compositionally biased region" description="Polar residues" evidence="1">
    <location>
        <begin position="439"/>
        <end position="466"/>
    </location>
</feature>
<dbReference type="InterPro" id="IPR011009">
    <property type="entry name" value="Kinase-like_dom_sf"/>
</dbReference>
<feature type="compositionally biased region" description="Basic and acidic residues" evidence="1">
    <location>
        <begin position="349"/>
        <end position="385"/>
    </location>
</feature>
<dbReference type="GO" id="GO:0010506">
    <property type="term" value="P:regulation of autophagy"/>
    <property type="evidence" value="ECO:0007669"/>
    <property type="project" value="InterPro"/>
</dbReference>
<gene>
    <name evidence="3" type="ORF">GNLVRS02_ARAD1D10472g</name>
</gene>
<feature type="domain" description="Protein kinase" evidence="2">
    <location>
        <begin position="8"/>
        <end position="273"/>
    </location>
</feature>
<dbReference type="PhylomeDB" id="A0A060T8V1"/>
<dbReference type="InterPro" id="IPR000719">
    <property type="entry name" value="Prot_kinase_dom"/>
</dbReference>
<accession>A0A060T8V1</accession>
<dbReference type="PANTHER" id="PTHR24348:SF68">
    <property type="entry name" value="SERINE_THREONINE-PROTEIN KINASE ATG1C"/>
    <property type="match status" value="1"/>
</dbReference>